<dbReference type="InterPro" id="IPR014710">
    <property type="entry name" value="RmlC-like_jellyroll"/>
</dbReference>
<protein>
    <submittedName>
        <fullName evidence="1">Cupin</fullName>
    </submittedName>
</protein>
<reference evidence="1 2" key="1">
    <citation type="journal article" date="2014" name="Arch. Microbiol.">
        <title>Bacillus mesophilum sp. nov., strain IITR-54T, a novel 4-chlorobiphenyl dechlorinating bacterium.</title>
        <authorList>
            <person name="Manickam N."/>
            <person name="Singh N.K."/>
            <person name="Bajaj A."/>
            <person name="Kumar R.M."/>
            <person name="Kaur G."/>
            <person name="Kaur N."/>
            <person name="Bala M."/>
            <person name="Kumar A."/>
            <person name="Mayilraj S."/>
        </authorList>
    </citation>
    <scope>NUCLEOTIDE SEQUENCE [LARGE SCALE GENOMIC DNA]</scope>
    <source>
        <strain evidence="1 2">IITR-54</strain>
    </source>
</reference>
<name>A0A7V7RLG2_9BACI</name>
<dbReference type="InterPro" id="IPR011051">
    <property type="entry name" value="RmlC_Cupin_sf"/>
</dbReference>
<dbReference type="EMBL" id="WBOT01000003">
    <property type="protein sequence ID" value="KAB2332611.1"/>
    <property type="molecule type" value="Genomic_DNA"/>
</dbReference>
<evidence type="ECO:0000313" key="1">
    <source>
        <dbReference type="EMBL" id="KAB2332611.1"/>
    </source>
</evidence>
<dbReference type="AlphaFoldDB" id="A0A7V7RLG2"/>
<dbReference type="Gene3D" id="2.60.120.10">
    <property type="entry name" value="Jelly Rolls"/>
    <property type="match status" value="1"/>
</dbReference>
<accession>A0A7V7RLG2</accession>
<organism evidence="1 2">
    <name type="scientific">Bacillus mesophilum</name>
    <dbReference type="NCBI Taxonomy" id="1071718"/>
    <lineage>
        <taxon>Bacteria</taxon>
        <taxon>Bacillati</taxon>
        <taxon>Bacillota</taxon>
        <taxon>Bacilli</taxon>
        <taxon>Bacillales</taxon>
        <taxon>Bacillaceae</taxon>
        <taxon>Bacillus</taxon>
    </lineage>
</organism>
<dbReference type="RefSeq" id="WP_151573910.1">
    <property type="nucleotide sequence ID" value="NZ_WBOT01000003.1"/>
</dbReference>
<gene>
    <name evidence="1" type="ORF">F7732_10995</name>
</gene>
<comment type="caution">
    <text evidence="1">The sequence shown here is derived from an EMBL/GenBank/DDBJ whole genome shotgun (WGS) entry which is preliminary data.</text>
</comment>
<dbReference type="Proteomes" id="UP000441354">
    <property type="component" value="Unassembled WGS sequence"/>
</dbReference>
<sequence length="138" mass="16361">MSIKKISKETLDNVLQYNERQYLVGNLKIPQMLQHIHDNNIEVGISHYKKFTADKPHIHIEVTEYQMILQGYSEIKDMLTEEIIELHEGDFYIVNKETPYAQKSKEDTKILFFKYPSINDKQIIEIDQSTQSWLNTEI</sequence>
<dbReference type="SUPFAM" id="SSF51182">
    <property type="entry name" value="RmlC-like cupins"/>
    <property type="match status" value="1"/>
</dbReference>
<dbReference type="OrthoDB" id="9787476at2"/>
<evidence type="ECO:0000313" key="2">
    <source>
        <dbReference type="Proteomes" id="UP000441354"/>
    </source>
</evidence>
<proteinExistence type="predicted"/>
<keyword evidence="2" id="KW-1185">Reference proteome</keyword>